<name>A0AAX2HDZ2_9PSED</name>
<protein>
    <submittedName>
        <fullName evidence="1">Uncharacterized protein</fullName>
    </submittedName>
</protein>
<proteinExistence type="predicted"/>
<dbReference type="AlphaFoldDB" id="A0AAX2HDZ2"/>
<evidence type="ECO:0000313" key="2">
    <source>
        <dbReference type="Proteomes" id="UP000219564"/>
    </source>
</evidence>
<evidence type="ECO:0000313" key="1">
    <source>
        <dbReference type="EMBL" id="SOB54938.1"/>
    </source>
</evidence>
<reference evidence="1 2" key="1">
    <citation type="submission" date="2017-08" db="EMBL/GenBank/DDBJ databases">
        <authorList>
            <person name="Chaillou S."/>
        </authorList>
    </citation>
    <scope>NUCLEOTIDE SEQUENCE [LARGE SCALE GENOMIC DNA]</scope>
    <source>
        <strain evidence="1 2">MFPA15A1205</strain>
    </source>
</reference>
<accession>A0AAX2HDZ2</accession>
<dbReference type="Proteomes" id="UP000219564">
    <property type="component" value="Unassembled WGS sequence"/>
</dbReference>
<organism evidence="1 2">
    <name type="scientific">Pseudomonas lundensis</name>
    <dbReference type="NCBI Taxonomy" id="86185"/>
    <lineage>
        <taxon>Bacteria</taxon>
        <taxon>Pseudomonadati</taxon>
        <taxon>Pseudomonadota</taxon>
        <taxon>Gammaproteobacteria</taxon>
        <taxon>Pseudomonadales</taxon>
        <taxon>Pseudomonadaceae</taxon>
        <taxon>Pseudomonas</taxon>
    </lineage>
</organism>
<comment type="caution">
    <text evidence="1">The sequence shown here is derived from an EMBL/GenBank/DDBJ whole genome shotgun (WGS) entry which is preliminary data.</text>
</comment>
<gene>
    <name evidence="1" type="ORF">PLUA15_560069</name>
</gene>
<dbReference type="EMBL" id="OBKZ01000052">
    <property type="protein sequence ID" value="SOB54938.1"/>
    <property type="molecule type" value="Genomic_DNA"/>
</dbReference>
<sequence>MGFLLCITLQILITRGDSGSIGMNKKSPYPQLEDKDFYNSLIIKQFVTIENYPHCSNLACG</sequence>